<reference evidence="1 2" key="1">
    <citation type="submission" date="2012-12" db="EMBL/GenBank/DDBJ databases">
        <authorList>
            <person name="Sencilo A."/>
            <person name="Jacobs-Sera D."/>
            <person name="Russell D.A."/>
            <person name="Ko C."/>
            <person name="Atanasova N."/>
            <person name="Osterlund E."/>
            <person name="Oksanen H.M."/>
            <person name="Bamford D.H."/>
            <person name="Hatfull G.F."/>
            <person name="Roine E."/>
            <person name="Hendrix R.W."/>
        </authorList>
    </citation>
    <scope>NUCLEOTIDE SEQUENCE [LARGE SCALE GENOMIC DNA]</scope>
</reference>
<evidence type="ECO:0000313" key="1">
    <source>
        <dbReference type="EMBL" id="AGM11933.1"/>
    </source>
</evidence>
<accession>R4TNY8</accession>
<gene>
    <name evidence="1" type="primary">72</name>
    <name evidence="1" type="ORF">DNAM5_72</name>
</gene>
<evidence type="ECO:0000313" key="2">
    <source>
        <dbReference type="Proteomes" id="UP000202086"/>
    </source>
</evidence>
<organism evidence="1 2">
    <name type="scientific">Haloarcula californiae tailed virus 1</name>
    <dbReference type="NCBI Taxonomy" id="1273746"/>
    <lineage>
        <taxon>Viruses</taxon>
        <taxon>Duplodnaviria</taxon>
        <taxon>Heunggongvirae</taxon>
        <taxon>Uroviricota</taxon>
        <taxon>Caudoviricetes</taxon>
        <taxon>Thumleimavirales</taxon>
        <taxon>Druskaviridae</taxon>
        <taxon>Hacavirus</taxon>
        <taxon>Hacavirus italiense</taxon>
        <taxon>Hacavirus HCTV1</taxon>
    </lineage>
</organism>
<dbReference type="EMBL" id="KC292029">
    <property type="protein sequence ID" value="AGM11933.1"/>
    <property type="molecule type" value="Genomic_DNA"/>
</dbReference>
<proteinExistence type="predicted"/>
<dbReference type="RefSeq" id="YP_008059633.1">
    <property type="nucleotide sequence ID" value="NC_021330.1"/>
</dbReference>
<sequence length="51" mass="5757">MPDTTVINSLLVTLEPDEDAEDVKEELEDRDDVVRVSILKVEGQVEETVDE</sequence>
<protein>
    <submittedName>
        <fullName evidence="1">Uncharacterized protein</fullName>
    </submittedName>
</protein>
<name>R4TNY8_9CAUD</name>
<dbReference type="KEGG" id="vg:16193536"/>
<keyword evidence="2" id="KW-1185">Reference proteome</keyword>
<dbReference type="Proteomes" id="UP000202086">
    <property type="component" value="Segment"/>
</dbReference>
<dbReference type="GeneID" id="16193536"/>